<dbReference type="PANTHER" id="PTHR31001">
    <property type="entry name" value="UNCHARACTERIZED TRANSCRIPTIONAL REGULATORY PROTEIN"/>
    <property type="match status" value="1"/>
</dbReference>
<dbReference type="InterPro" id="IPR001138">
    <property type="entry name" value="Zn2Cys6_DnaBD"/>
</dbReference>
<dbReference type="GO" id="GO:0006351">
    <property type="term" value="P:DNA-templated transcription"/>
    <property type="evidence" value="ECO:0007669"/>
    <property type="project" value="InterPro"/>
</dbReference>
<evidence type="ECO:0000256" key="3">
    <source>
        <dbReference type="ARBA" id="ARBA00023242"/>
    </source>
</evidence>
<dbReference type="PROSITE" id="PS00463">
    <property type="entry name" value="ZN2_CY6_FUNGAL_1"/>
    <property type="match status" value="1"/>
</dbReference>
<feature type="compositionally biased region" description="Low complexity" evidence="4">
    <location>
        <begin position="536"/>
        <end position="550"/>
    </location>
</feature>
<evidence type="ECO:0000256" key="4">
    <source>
        <dbReference type="SAM" id="MobiDB-lite"/>
    </source>
</evidence>
<accession>A0A6A6P3A4</accession>
<feature type="compositionally biased region" description="Low complexity" evidence="4">
    <location>
        <begin position="10"/>
        <end position="22"/>
    </location>
</feature>
<evidence type="ECO:0000256" key="2">
    <source>
        <dbReference type="ARBA" id="ARBA00022723"/>
    </source>
</evidence>
<sequence length="815" mass="90049">MSPTAFPHISSSNDGNSASSSSNKKRKAQQQPPRQLLSCTKCRERKVKCDRTKPCSACCARGHPKDCHFVVGEEDDYEPIQQSYEIRRLREENLRLKERLRECKPASSEDEKDKLLPKSPLPNSNITEQKAPAGPPAQRQKKFKIQDSPDSMYFGSPGLTNLIDDFAKLQVNSASLSHAIPRGGDIYTPHNGPAFPFATMWPATPEKCIPELLQCLPLHRELFEYLDAFQRKAQSCSFPHAPDDITKKEVERFLSDSVRNAESFPDMLAFIFAAIAQGVQNKIYDQQRSKWADTARNETAKGDIYIAAAMQALRIASYTNSPTLLVVETLVQIGPYLINSGRFLDAYALFGVTIRLAHSIGLHRNPALLNPPPTLRESAIRQSMWWWILHMDTIYSMTLGRPLGISGVGDCPPPEPLTSNRAVLRLNEFVTQLTILARQILSCGRLSNSRIDEFTDKLIVLWDTVPETIQFNEGWLSKGSHIPEWPLNALAAFYYGEIHTYLLLLNRQRQEFAKSSVSPPPSRKASVSSASISTLGSSGAASPMPGSAASYRRGSLPAKPVQPRGRPLVLSCSVALLQPLLYFSEAAPSTLICWTVSQQAFSACMILILDALEAGNLEHIRLVEEAHAVFSDLESAGVNRLAAVAKQKTAYFLDLIHKDTYPQTLANGNVPTDRTYQGNLAADATTAAEMKYPITANPILLPETVMGNSGMHLPEDLNFHSVRLGKFAPLRWNMACCDPASDYLGPHNQQQQQRQHNPGYHVHEPLRSPTASGPRHAGAGAGGNFEYAEHAKGFGGHHRHNQRHQAGSNVHGGYA</sequence>
<dbReference type="Gene3D" id="4.10.240.10">
    <property type="entry name" value="Zn(2)-C6 fungal-type DNA-binding domain"/>
    <property type="match status" value="1"/>
</dbReference>
<reference evidence="6" key="1">
    <citation type="journal article" date="2020" name="Stud. Mycol.">
        <title>101 Dothideomycetes genomes: a test case for predicting lifestyles and emergence of pathogens.</title>
        <authorList>
            <person name="Haridas S."/>
            <person name="Albert R."/>
            <person name="Binder M."/>
            <person name="Bloem J."/>
            <person name="Labutti K."/>
            <person name="Salamov A."/>
            <person name="Andreopoulos B."/>
            <person name="Baker S."/>
            <person name="Barry K."/>
            <person name="Bills G."/>
            <person name="Bluhm B."/>
            <person name="Cannon C."/>
            <person name="Castanera R."/>
            <person name="Culley D."/>
            <person name="Daum C."/>
            <person name="Ezra D."/>
            <person name="Gonzalez J."/>
            <person name="Henrissat B."/>
            <person name="Kuo A."/>
            <person name="Liang C."/>
            <person name="Lipzen A."/>
            <person name="Lutzoni F."/>
            <person name="Magnuson J."/>
            <person name="Mondo S."/>
            <person name="Nolan M."/>
            <person name="Ohm R."/>
            <person name="Pangilinan J."/>
            <person name="Park H.-J."/>
            <person name="Ramirez L."/>
            <person name="Alfaro M."/>
            <person name="Sun H."/>
            <person name="Tritt A."/>
            <person name="Yoshinaga Y."/>
            <person name="Zwiers L.-H."/>
            <person name="Turgeon B."/>
            <person name="Goodwin S."/>
            <person name="Spatafora J."/>
            <person name="Crous P."/>
            <person name="Grigoriev I."/>
        </authorList>
    </citation>
    <scope>NUCLEOTIDE SEQUENCE</scope>
    <source>
        <strain evidence="6">ATCC 16933</strain>
    </source>
</reference>
<feature type="compositionally biased region" description="Basic and acidic residues" evidence="4">
    <location>
        <begin position="101"/>
        <end position="116"/>
    </location>
</feature>
<dbReference type="GO" id="GO:0000981">
    <property type="term" value="F:DNA-binding transcription factor activity, RNA polymerase II-specific"/>
    <property type="evidence" value="ECO:0007669"/>
    <property type="project" value="InterPro"/>
</dbReference>
<dbReference type="Pfam" id="PF04082">
    <property type="entry name" value="Fungal_trans"/>
    <property type="match status" value="1"/>
</dbReference>
<name>A0A6A6P3A4_9PEZI</name>
<dbReference type="Pfam" id="PF00172">
    <property type="entry name" value="Zn_clus"/>
    <property type="match status" value="1"/>
</dbReference>
<proteinExistence type="predicted"/>
<dbReference type="OrthoDB" id="1747771at2759"/>
<dbReference type="CDD" id="cd00067">
    <property type="entry name" value="GAL4"/>
    <property type="match status" value="1"/>
</dbReference>
<dbReference type="GO" id="GO:0003677">
    <property type="term" value="F:DNA binding"/>
    <property type="evidence" value="ECO:0007669"/>
    <property type="project" value="InterPro"/>
</dbReference>
<dbReference type="SMART" id="SM00066">
    <property type="entry name" value="GAL4"/>
    <property type="match status" value="1"/>
</dbReference>
<evidence type="ECO:0000256" key="1">
    <source>
        <dbReference type="ARBA" id="ARBA00004123"/>
    </source>
</evidence>
<dbReference type="PROSITE" id="PS50048">
    <property type="entry name" value="ZN2_CY6_FUNGAL_2"/>
    <property type="match status" value="1"/>
</dbReference>
<dbReference type="InterPro" id="IPR007219">
    <property type="entry name" value="XnlR_reg_dom"/>
</dbReference>
<keyword evidence="2" id="KW-0479">Metal-binding</keyword>
<dbReference type="GO" id="GO:0005634">
    <property type="term" value="C:nucleus"/>
    <property type="evidence" value="ECO:0007669"/>
    <property type="project" value="UniProtKB-SubCell"/>
</dbReference>
<evidence type="ECO:0000259" key="5">
    <source>
        <dbReference type="PROSITE" id="PS50048"/>
    </source>
</evidence>
<feature type="region of interest" description="Disordered" evidence="4">
    <location>
        <begin position="101"/>
        <end position="143"/>
    </location>
</feature>
<organism evidence="6 7">
    <name type="scientific">Lineolata rhizophorae</name>
    <dbReference type="NCBI Taxonomy" id="578093"/>
    <lineage>
        <taxon>Eukaryota</taxon>
        <taxon>Fungi</taxon>
        <taxon>Dikarya</taxon>
        <taxon>Ascomycota</taxon>
        <taxon>Pezizomycotina</taxon>
        <taxon>Dothideomycetes</taxon>
        <taxon>Dothideomycetes incertae sedis</taxon>
        <taxon>Lineolatales</taxon>
        <taxon>Lineolataceae</taxon>
        <taxon>Lineolata</taxon>
    </lineage>
</organism>
<dbReference type="Proteomes" id="UP000799766">
    <property type="component" value="Unassembled WGS sequence"/>
</dbReference>
<dbReference type="CDD" id="cd12148">
    <property type="entry name" value="fungal_TF_MHR"/>
    <property type="match status" value="1"/>
</dbReference>
<dbReference type="PANTHER" id="PTHR31001:SF81">
    <property type="entry name" value="ZN(II)2CYS6 TRANSCRIPTION FACTOR"/>
    <property type="match status" value="1"/>
</dbReference>
<keyword evidence="7" id="KW-1185">Reference proteome</keyword>
<gene>
    <name evidence="6" type="ORF">BDY21DRAFT_215679</name>
</gene>
<feature type="region of interest" description="Disordered" evidence="4">
    <location>
        <begin position="743"/>
        <end position="815"/>
    </location>
</feature>
<dbReference type="InterPro" id="IPR050613">
    <property type="entry name" value="Sec_Metabolite_Reg"/>
</dbReference>
<keyword evidence="3" id="KW-0539">Nucleus</keyword>
<protein>
    <recommendedName>
        <fullName evidence="5">Zn(2)-C6 fungal-type domain-containing protein</fullName>
    </recommendedName>
</protein>
<dbReference type="SUPFAM" id="SSF57701">
    <property type="entry name" value="Zn2/Cys6 DNA-binding domain"/>
    <property type="match status" value="1"/>
</dbReference>
<dbReference type="EMBL" id="MU001678">
    <property type="protein sequence ID" value="KAF2458218.1"/>
    <property type="molecule type" value="Genomic_DNA"/>
</dbReference>
<feature type="region of interest" description="Disordered" evidence="4">
    <location>
        <begin position="1"/>
        <end position="36"/>
    </location>
</feature>
<feature type="region of interest" description="Disordered" evidence="4">
    <location>
        <begin position="536"/>
        <end position="559"/>
    </location>
</feature>
<dbReference type="SMART" id="SM00906">
    <property type="entry name" value="Fungal_trans"/>
    <property type="match status" value="1"/>
</dbReference>
<dbReference type="AlphaFoldDB" id="A0A6A6P3A4"/>
<evidence type="ECO:0000313" key="6">
    <source>
        <dbReference type="EMBL" id="KAF2458218.1"/>
    </source>
</evidence>
<comment type="subcellular location">
    <subcellularLocation>
        <location evidence="1">Nucleus</location>
    </subcellularLocation>
</comment>
<dbReference type="InterPro" id="IPR036864">
    <property type="entry name" value="Zn2-C6_fun-type_DNA-bd_sf"/>
</dbReference>
<feature type="domain" description="Zn(2)-C6 fungal-type" evidence="5">
    <location>
        <begin position="38"/>
        <end position="69"/>
    </location>
</feature>
<dbReference type="GO" id="GO:0008270">
    <property type="term" value="F:zinc ion binding"/>
    <property type="evidence" value="ECO:0007669"/>
    <property type="project" value="InterPro"/>
</dbReference>
<evidence type="ECO:0000313" key="7">
    <source>
        <dbReference type="Proteomes" id="UP000799766"/>
    </source>
</evidence>